<feature type="transmembrane region" description="Helical" evidence="1">
    <location>
        <begin position="71"/>
        <end position="90"/>
    </location>
</feature>
<feature type="domain" description="S1 motif" evidence="2">
    <location>
        <begin position="299"/>
        <end position="366"/>
    </location>
</feature>
<sequence length="453" mass="50282">MRLLYPFSKVLQDKEPLFRSLYTRKYQNLALFTFFSFYGMLLILIASIVFGNPAQILIRPTCTDPNSIVPLAGLHIFMCGLVSGFFCIIMTDKEKQIEVPVSFMATLLESVQNPPEVDALVEGPVLGIAKSSVYIDLGPFGTGIIYGAEFINARDVIKKLNVGDVVTAKVVDMNNEEGYIELSLKEARQALIWTEAEEAIKIKKILDLPIKDANKGGLIVEWQGIQGFLPASQLKSEHYPRIENGDKDKIMGELKKLIGKRLAVIIISASPKEGKLIFSEKEQGGTREKREITGKYSIGDELDGTVSGLVDFGIFVKLEDGIEGLVHISEIGWGLVDDPRKLFKINEKVRVKVIEVKDGKISLSIKALKDNPWKDAEKRYKKGDKVTGVVIKFNAYGALVSLEEGVAGLVHLSEFGTEENLKKTVELGKTYSFTITFFDAKEQKMTLSYGNGK</sequence>
<dbReference type="InterPro" id="IPR012340">
    <property type="entry name" value="NA-bd_OB-fold"/>
</dbReference>
<comment type="caution">
    <text evidence="3">The sequence shown here is derived from an EMBL/GenBank/DDBJ whole genome shotgun (WGS) entry which is preliminary data.</text>
</comment>
<feature type="domain" description="S1 motif" evidence="2">
    <location>
        <begin position="203"/>
        <end position="281"/>
    </location>
</feature>
<feature type="domain" description="S1 motif" evidence="2">
    <location>
        <begin position="118"/>
        <end position="185"/>
    </location>
</feature>
<dbReference type="EMBL" id="LCJQ01000008">
    <property type="protein sequence ID" value="KKT81527.1"/>
    <property type="molecule type" value="Genomic_DNA"/>
</dbReference>
<dbReference type="SMART" id="SM00316">
    <property type="entry name" value="S1"/>
    <property type="match status" value="4"/>
</dbReference>
<dbReference type="PATRIC" id="fig|1618610.3.peg.411"/>
<feature type="domain" description="S1 motif" evidence="2">
    <location>
        <begin position="383"/>
        <end position="450"/>
    </location>
</feature>
<keyword evidence="1" id="KW-0472">Membrane</keyword>
<accession>A0A0G1ML42</accession>
<organism evidence="3 4">
    <name type="scientific">Candidatus Azambacteria bacterium GW2011_GWA1_44_9</name>
    <dbReference type="NCBI Taxonomy" id="1618610"/>
    <lineage>
        <taxon>Bacteria</taxon>
        <taxon>Candidatus Azamiibacteriota</taxon>
    </lineage>
</organism>
<dbReference type="PROSITE" id="PS50126">
    <property type="entry name" value="S1"/>
    <property type="match status" value="4"/>
</dbReference>
<proteinExistence type="predicted"/>
<dbReference type="Pfam" id="PF00575">
    <property type="entry name" value="S1"/>
    <property type="match status" value="3"/>
</dbReference>
<dbReference type="GO" id="GO:0003676">
    <property type="term" value="F:nucleic acid binding"/>
    <property type="evidence" value="ECO:0007669"/>
    <property type="project" value="InterPro"/>
</dbReference>
<reference evidence="3 4" key="1">
    <citation type="journal article" date="2015" name="Nature">
        <title>rRNA introns, odd ribosomes, and small enigmatic genomes across a large radiation of phyla.</title>
        <authorList>
            <person name="Brown C.T."/>
            <person name="Hug L.A."/>
            <person name="Thomas B.C."/>
            <person name="Sharon I."/>
            <person name="Castelle C.J."/>
            <person name="Singh A."/>
            <person name="Wilkins M.J."/>
            <person name="Williams K.H."/>
            <person name="Banfield J.F."/>
        </authorList>
    </citation>
    <scope>NUCLEOTIDE SEQUENCE [LARGE SCALE GENOMIC DNA]</scope>
</reference>
<evidence type="ECO:0000259" key="2">
    <source>
        <dbReference type="PROSITE" id="PS50126"/>
    </source>
</evidence>
<dbReference type="InterPro" id="IPR003029">
    <property type="entry name" value="S1_domain"/>
</dbReference>
<dbReference type="PANTHER" id="PTHR47559:SF1">
    <property type="entry name" value="OS03G0844900 PROTEIN"/>
    <property type="match status" value="1"/>
</dbReference>
<dbReference type="PRINTS" id="PR00681">
    <property type="entry name" value="RIBOSOMALS1"/>
</dbReference>
<keyword evidence="1" id="KW-1133">Transmembrane helix</keyword>
<dbReference type="PANTHER" id="PTHR47559">
    <property type="entry name" value="OS03G0844900 PROTEIN"/>
    <property type="match status" value="1"/>
</dbReference>
<keyword evidence="1" id="KW-0812">Transmembrane</keyword>
<dbReference type="Proteomes" id="UP000034595">
    <property type="component" value="Unassembled WGS sequence"/>
</dbReference>
<dbReference type="InterPro" id="IPR052757">
    <property type="entry name" value="Ribosomal_protein_S1"/>
</dbReference>
<name>A0A0G1ML42_9BACT</name>
<feature type="transmembrane region" description="Helical" evidence="1">
    <location>
        <begin position="29"/>
        <end position="51"/>
    </location>
</feature>
<gene>
    <name evidence="3" type="ORF">UW78_C0008G0002</name>
</gene>
<protein>
    <submittedName>
        <fullName evidence="3">RNA binding S1 domain protein</fullName>
    </submittedName>
</protein>
<evidence type="ECO:0000256" key="1">
    <source>
        <dbReference type="SAM" id="Phobius"/>
    </source>
</evidence>
<dbReference type="AlphaFoldDB" id="A0A0G1ML42"/>
<dbReference type="Gene3D" id="2.40.50.140">
    <property type="entry name" value="Nucleic acid-binding proteins"/>
    <property type="match status" value="4"/>
</dbReference>
<evidence type="ECO:0000313" key="4">
    <source>
        <dbReference type="Proteomes" id="UP000034595"/>
    </source>
</evidence>
<dbReference type="SUPFAM" id="SSF50249">
    <property type="entry name" value="Nucleic acid-binding proteins"/>
    <property type="match status" value="4"/>
</dbReference>
<dbReference type="InterPro" id="IPR035104">
    <property type="entry name" value="Ribosomal_protein_S1-like"/>
</dbReference>
<evidence type="ECO:0000313" key="3">
    <source>
        <dbReference type="EMBL" id="KKT81527.1"/>
    </source>
</evidence>